<dbReference type="KEGG" id="pyo:PY17X_0711300"/>
<reference evidence="3" key="2">
    <citation type="submission" date="2014-05" db="EMBL/GenBank/DDBJ databases">
        <authorList>
            <person name="Aslett M.A."/>
            <person name="De Silva N."/>
        </authorList>
    </citation>
    <scope>NUCLEOTIDE SEQUENCE</scope>
    <source>
        <strain evidence="3">17X</strain>
    </source>
</reference>
<keyword evidence="1" id="KW-0472">Membrane</keyword>
<organism evidence="2 5">
    <name type="scientific">Plasmodium yoelii</name>
    <dbReference type="NCBI Taxonomy" id="5861"/>
    <lineage>
        <taxon>Eukaryota</taxon>
        <taxon>Sar</taxon>
        <taxon>Alveolata</taxon>
        <taxon>Apicomplexa</taxon>
        <taxon>Aconoidasida</taxon>
        <taxon>Haemosporida</taxon>
        <taxon>Plasmodiidae</taxon>
        <taxon>Plasmodium</taxon>
        <taxon>Plasmodium (Vinckeia)</taxon>
    </lineage>
</organism>
<keyword evidence="1" id="KW-1133">Transmembrane helix</keyword>
<keyword evidence="1" id="KW-0812">Transmembrane</keyword>
<dbReference type="EMBL" id="LM993661">
    <property type="protein sequence ID" value="VTZ76405.1"/>
    <property type="molecule type" value="Genomic_DNA"/>
</dbReference>
<dbReference type="AlphaFoldDB" id="A0A078K8R1"/>
<dbReference type="Proteomes" id="UP000072874">
    <property type="component" value="Chromosome 7"/>
</dbReference>
<dbReference type="VEuPathDB" id="PlasmoDB:Py17XNL_000704201"/>
<reference evidence="2" key="3">
    <citation type="submission" date="2014-05" db="EMBL/GenBank/DDBJ databases">
        <authorList>
            <person name="Aslett A.Martin."/>
            <person name="De Silva Nishadi"/>
        </authorList>
    </citation>
    <scope>NUCLEOTIDE SEQUENCE</scope>
    <source>
        <strain evidence="2">YM</strain>
    </source>
</reference>
<dbReference type="OMA" id="KDDHMNN"/>
<dbReference type="RefSeq" id="XP_022811791.1">
    <property type="nucleotide sequence ID" value="XM_022955522.1"/>
</dbReference>
<dbReference type="EMBL" id="LK934635">
    <property type="protein sequence ID" value="CDU17233.1"/>
    <property type="molecule type" value="Genomic_DNA"/>
</dbReference>
<dbReference type="InterPro" id="IPR036424">
    <property type="entry name" value="UPP_synth-like_sf"/>
</dbReference>
<feature type="transmembrane region" description="Helical" evidence="1">
    <location>
        <begin position="14"/>
        <end position="37"/>
    </location>
</feature>
<feature type="transmembrane region" description="Helical" evidence="1">
    <location>
        <begin position="347"/>
        <end position="366"/>
    </location>
</feature>
<dbReference type="VEuPathDB" id="PlasmoDB:PY03073"/>
<dbReference type="GeneID" id="3830264"/>
<dbReference type="SUPFAM" id="SSF64005">
    <property type="entry name" value="Undecaprenyl diphosphate synthase"/>
    <property type="match status" value="1"/>
</dbReference>
<evidence type="ECO:0000313" key="2">
    <source>
        <dbReference type="EMBL" id="CDU17233.1"/>
    </source>
</evidence>
<protein>
    <submittedName>
        <fullName evidence="2">Uncharacterized protein</fullName>
    </submittedName>
</protein>
<evidence type="ECO:0000256" key="1">
    <source>
        <dbReference type="SAM" id="Phobius"/>
    </source>
</evidence>
<dbReference type="VEuPathDB" id="PlasmoDB:PY17X_0711300"/>
<gene>
    <name evidence="3" type="ORF">PY17X_0711300</name>
    <name evidence="2" type="ORF">PYYM_0711200</name>
</gene>
<reference evidence="3" key="4">
    <citation type="submission" date="2019-05" db="EMBL/GenBank/DDBJ databases">
        <authorList>
            <consortium name="Pathogen Informatics"/>
        </authorList>
    </citation>
    <scope>NUCLEOTIDE SEQUENCE</scope>
    <source>
        <strain evidence="3">17X</strain>
    </source>
</reference>
<dbReference type="GO" id="GO:0016765">
    <property type="term" value="F:transferase activity, transferring alkyl or aryl (other than methyl) groups"/>
    <property type="evidence" value="ECO:0007669"/>
    <property type="project" value="InterPro"/>
</dbReference>
<dbReference type="VEuPathDB" id="PlasmoDB:PYYM_0711200"/>
<feature type="transmembrane region" description="Helical" evidence="1">
    <location>
        <begin position="482"/>
        <end position="500"/>
    </location>
</feature>
<reference evidence="4 5" key="1">
    <citation type="journal article" date="2014" name="BMC Biol.">
        <title>A comprehensive evaluation of rodent malaria parasite genomes and gene expression.</title>
        <authorList>
            <person name="Otto T.D."/>
            <person name="Bohme U."/>
            <person name="Jackson A.P."/>
            <person name="Hunt M."/>
            <person name="Franke-Fayard B."/>
            <person name="Hoeijmakers W.A."/>
            <person name="Religa A.A."/>
            <person name="Robertson L."/>
            <person name="Sanders M."/>
            <person name="Ogun S.A."/>
            <person name="Cunningham D."/>
            <person name="Erhart A."/>
            <person name="Billker O."/>
            <person name="Khan S.M."/>
            <person name="Stunnenberg H.G."/>
            <person name="Langhorne J."/>
            <person name="Holder A.A."/>
            <person name="Waters A.P."/>
            <person name="Newbold C.I."/>
            <person name="Pain A."/>
            <person name="Berriman M."/>
            <person name="Janse C.J."/>
        </authorList>
    </citation>
    <scope>NUCLEOTIDE SEQUENCE [LARGE SCALE GENOMIC DNA]</scope>
    <source>
        <strain evidence="3 4">17X</strain>
        <strain evidence="2 5">YM</strain>
    </source>
</reference>
<dbReference type="OrthoDB" id="380113at2759"/>
<evidence type="ECO:0000313" key="4">
    <source>
        <dbReference type="Proteomes" id="UP000072874"/>
    </source>
</evidence>
<evidence type="ECO:0000313" key="5">
    <source>
        <dbReference type="Proteomes" id="UP000072904"/>
    </source>
</evidence>
<dbReference type="Proteomes" id="UP000072904">
    <property type="component" value="Chromosome 7"/>
</dbReference>
<proteinExistence type="predicted"/>
<name>A0A078K8R1_PLAYE</name>
<evidence type="ECO:0000313" key="3">
    <source>
        <dbReference type="EMBL" id="VTZ76405.1"/>
    </source>
</evidence>
<sequence>MNKVKQVMKNSKNVINYIILIFIYIILWIYLYFYYLVRNIKKFIIFQLFDKFELFKKTKWLIYNFTLDDLLKKKDNFILTIVGFFKNRKDKKKLLKTRINKIPKHIYIVFKTNDIIILNETKFIKYIIDIIIYLYEHQVQYLTIYISNQIFNWTFYETLIKDLYEHNYFTKVNNYSNIFNDKFEHNNSKSWDSKQNDKPPNCSEKLIEQFVITKFAPIGKKIPFSKREKYESLKNKFKYEQFSIYLKFMNKTYSHEKLIDIAEKNTVISKGVLVSDNFNSFNTNIEHIIKKVFYLDHKNMYHTINKTRFINFVHNLFNLFIVSKDLLVDFLKEKFKFFKLNKHLSQFFVRIYKTVVILFYSVLKLLKDEMRVVKKTNNEINIFDKFDFKTEQIEETNFILKIFENSIVDNKHLVESIKILIKNNIPLYVKPTHEDIFQDGCNELFNDVSVDIVLSLRIGLIDYFVSTFRHYKTTKQINKKNILNFVLEYFSSFFFIYNIIHPFQKNGIQPWVLSFSELYEFFGYDVKSVHKALSYYNNSMQRYGS</sequence>
<accession>A0A078K8R1</accession>